<sequence length="281" mass="31716">MADYSTSSPTRRVPGPTTASDVVIGVLVAMARKVLFIPAEKKAIFYLVAVLAVSVFAVYAPPDDEYYVAKKHNVFNRYGTKLGWFWTLTTVAPFVYLTSYLHHNSHKKAATHLARLAIGTGIWYFVTNFFVHIEQRTGRCLNSSKDIFHRDECSLSGGKWLPGIDISGHAFLLIYNILIITEEAASFINWPSTPNRPNRIVSPNGYNEYKALTKAVQGLVLILFVFHLFWDFQLIVTCLYYHDINHKFLGAAAAVAAWAVSYKGIFNIFPGQPIRRKEKSF</sequence>
<comment type="subcellular location">
    <subcellularLocation>
        <location evidence="1">Endoplasmic reticulum membrane</location>
        <topology evidence="1">Multi-pass membrane protein</topology>
    </subcellularLocation>
</comment>
<keyword evidence="9" id="KW-1185">Reference proteome</keyword>
<proteinExistence type="inferred from homology"/>
<evidence type="ECO:0000256" key="5">
    <source>
        <dbReference type="ARBA" id="ARBA00022989"/>
    </source>
</evidence>
<dbReference type="GO" id="GO:0008654">
    <property type="term" value="P:phospholipid biosynthetic process"/>
    <property type="evidence" value="ECO:0007669"/>
    <property type="project" value="TreeGrafter"/>
</dbReference>
<feature type="transmembrane region" description="Helical" evidence="8">
    <location>
        <begin position="43"/>
        <end position="62"/>
    </location>
</feature>
<dbReference type="Proteomes" id="UP000492821">
    <property type="component" value="Unassembled WGS sequence"/>
</dbReference>
<dbReference type="HAMAP" id="MF_03230">
    <property type="entry name" value="FITM2"/>
    <property type="match status" value="1"/>
</dbReference>
<dbReference type="InterPro" id="IPR046401">
    <property type="entry name" value="FITM1/2"/>
</dbReference>
<evidence type="ECO:0000256" key="8">
    <source>
        <dbReference type="SAM" id="Phobius"/>
    </source>
</evidence>
<organism evidence="9 10">
    <name type="scientific">Panagrellus redivivus</name>
    <name type="common">Microworm</name>
    <dbReference type="NCBI Taxonomy" id="6233"/>
    <lineage>
        <taxon>Eukaryota</taxon>
        <taxon>Metazoa</taxon>
        <taxon>Ecdysozoa</taxon>
        <taxon>Nematoda</taxon>
        <taxon>Chromadorea</taxon>
        <taxon>Rhabditida</taxon>
        <taxon>Tylenchina</taxon>
        <taxon>Panagrolaimomorpha</taxon>
        <taxon>Panagrolaimoidea</taxon>
        <taxon>Panagrolaimidae</taxon>
        <taxon>Panagrellus</taxon>
    </lineage>
</organism>
<protein>
    <submittedName>
        <fullName evidence="10">FIT family protein</fullName>
    </submittedName>
</protein>
<reference evidence="10" key="2">
    <citation type="submission" date="2020-10" db="UniProtKB">
        <authorList>
            <consortium name="WormBaseParasite"/>
        </authorList>
    </citation>
    <scope>IDENTIFICATION</scope>
</reference>
<dbReference type="InterPro" id="IPR019388">
    <property type="entry name" value="FIT"/>
</dbReference>
<dbReference type="GO" id="GO:0010945">
    <property type="term" value="F:coenzyme A diphosphatase activity"/>
    <property type="evidence" value="ECO:0007669"/>
    <property type="project" value="InterPro"/>
</dbReference>
<feature type="transmembrane region" description="Helical" evidence="8">
    <location>
        <begin position="219"/>
        <end position="242"/>
    </location>
</feature>
<evidence type="ECO:0000256" key="3">
    <source>
        <dbReference type="ARBA" id="ARBA00022801"/>
    </source>
</evidence>
<evidence type="ECO:0000256" key="1">
    <source>
        <dbReference type="ARBA" id="ARBA00004477"/>
    </source>
</evidence>
<dbReference type="PANTHER" id="PTHR23129">
    <property type="entry name" value="ACYL-COENZYME A DIPHOSPHATASE FITM2"/>
    <property type="match status" value="1"/>
</dbReference>
<evidence type="ECO:0000256" key="6">
    <source>
        <dbReference type="ARBA" id="ARBA00023098"/>
    </source>
</evidence>
<keyword evidence="3" id="KW-0378">Hydrolase</keyword>
<feature type="transmembrane region" description="Helical" evidence="8">
    <location>
        <begin position="248"/>
        <end position="269"/>
    </location>
</feature>
<dbReference type="Pfam" id="PF10261">
    <property type="entry name" value="FIT"/>
    <property type="match status" value="1"/>
</dbReference>
<dbReference type="WBParaSite" id="Pan_g11272.t1">
    <property type="protein sequence ID" value="Pan_g11272.t1"/>
    <property type="gene ID" value="Pan_g11272"/>
</dbReference>
<dbReference type="GO" id="GO:0005789">
    <property type="term" value="C:endoplasmic reticulum membrane"/>
    <property type="evidence" value="ECO:0007669"/>
    <property type="project" value="UniProtKB-SubCell"/>
</dbReference>
<evidence type="ECO:0000313" key="9">
    <source>
        <dbReference type="Proteomes" id="UP000492821"/>
    </source>
</evidence>
<keyword evidence="7 8" id="KW-0472">Membrane</keyword>
<evidence type="ECO:0000256" key="2">
    <source>
        <dbReference type="ARBA" id="ARBA00022692"/>
    </source>
</evidence>
<dbReference type="GO" id="GO:0019915">
    <property type="term" value="P:lipid storage"/>
    <property type="evidence" value="ECO:0007669"/>
    <property type="project" value="InterPro"/>
</dbReference>
<keyword evidence="5 8" id="KW-1133">Transmembrane helix</keyword>
<feature type="transmembrane region" description="Helical" evidence="8">
    <location>
        <begin position="82"/>
        <end position="101"/>
    </location>
</feature>
<dbReference type="GO" id="GO:0034389">
    <property type="term" value="P:lipid droplet organization"/>
    <property type="evidence" value="ECO:0007669"/>
    <property type="project" value="InterPro"/>
</dbReference>
<keyword evidence="6" id="KW-0443">Lipid metabolism</keyword>
<evidence type="ECO:0000313" key="10">
    <source>
        <dbReference type="WBParaSite" id="Pan_g11272.t1"/>
    </source>
</evidence>
<reference evidence="9" key="1">
    <citation type="journal article" date="2013" name="Genetics">
        <title>The draft genome and transcriptome of Panagrellus redivivus are shaped by the harsh demands of a free-living lifestyle.</title>
        <authorList>
            <person name="Srinivasan J."/>
            <person name="Dillman A.R."/>
            <person name="Macchietto M.G."/>
            <person name="Heikkinen L."/>
            <person name="Lakso M."/>
            <person name="Fracchia K.M."/>
            <person name="Antoshechkin I."/>
            <person name="Mortazavi A."/>
            <person name="Wong G."/>
            <person name="Sternberg P.W."/>
        </authorList>
    </citation>
    <scope>NUCLEOTIDE SEQUENCE [LARGE SCALE GENOMIC DNA]</scope>
    <source>
        <strain evidence="9">MT8872</strain>
    </source>
</reference>
<keyword evidence="4" id="KW-0256">Endoplasmic reticulum</keyword>
<accession>A0A7E4UPL8</accession>
<name>A0A7E4UPL8_PANRE</name>
<evidence type="ECO:0000256" key="4">
    <source>
        <dbReference type="ARBA" id="ARBA00022824"/>
    </source>
</evidence>
<dbReference type="PANTHER" id="PTHR23129:SF0">
    <property type="entry name" value="ACYL-COENZYME A DIPHOSPHATASE FITM2"/>
    <property type="match status" value="1"/>
</dbReference>
<feature type="transmembrane region" description="Helical" evidence="8">
    <location>
        <begin position="113"/>
        <end position="133"/>
    </location>
</feature>
<keyword evidence="2 8" id="KW-0812">Transmembrane</keyword>
<dbReference type="AlphaFoldDB" id="A0A7E4UPL8"/>
<evidence type="ECO:0000256" key="7">
    <source>
        <dbReference type="ARBA" id="ARBA00023136"/>
    </source>
</evidence>